<organism evidence="2 3">
    <name type="scientific">Cinchona calisaya</name>
    <dbReference type="NCBI Taxonomy" id="153742"/>
    <lineage>
        <taxon>Eukaryota</taxon>
        <taxon>Viridiplantae</taxon>
        <taxon>Streptophyta</taxon>
        <taxon>Embryophyta</taxon>
        <taxon>Tracheophyta</taxon>
        <taxon>Spermatophyta</taxon>
        <taxon>Magnoliopsida</taxon>
        <taxon>eudicotyledons</taxon>
        <taxon>Gunneridae</taxon>
        <taxon>Pentapetalae</taxon>
        <taxon>asterids</taxon>
        <taxon>lamiids</taxon>
        <taxon>Gentianales</taxon>
        <taxon>Rubiaceae</taxon>
        <taxon>Cinchonoideae</taxon>
        <taxon>Cinchoneae</taxon>
        <taxon>Cinchona</taxon>
    </lineage>
</organism>
<evidence type="ECO:0000259" key="1">
    <source>
        <dbReference type="Pfam" id="PF13966"/>
    </source>
</evidence>
<dbReference type="AlphaFoldDB" id="A0ABD2XW80"/>
<protein>
    <recommendedName>
        <fullName evidence="1">Reverse transcriptase zinc-binding domain-containing protein</fullName>
    </recommendedName>
</protein>
<feature type="domain" description="Reverse transcriptase zinc-binding" evidence="1">
    <location>
        <begin position="140"/>
        <end position="210"/>
    </location>
</feature>
<comment type="caution">
    <text evidence="2">The sequence shown here is derived from an EMBL/GenBank/DDBJ whole genome shotgun (WGS) entry which is preliminary data.</text>
</comment>
<dbReference type="Proteomes" id="UP001630127">
    <property type="component" value="Unassembled WGS sequence"/>
</dbReference>
<proteinExistence type="predicted"/>
<keyword evidence="3" id="KW-1185">Reference proteome</keyword>
<evidence type="ECO:0000313" key="2">
    <source>
        <dbReference type="EMBL" id="KAL3497822.1"/>
    </source>
</evidence>
<evidence type="ECO:0000313" key="3">
    <source>
        <dbReference type="Proteomes" id="UP001630127"/>
    </source>
</evidence>
<dbReference type="EMBL" id="JBJUIK010000017">
    <property type="protein sequence ID" value="KAL3497822.1"/>
    <property type="molecule type" value="Genomic_DNA"/>
</dbReference>
<accession>A0ABD2XW80</accession>
<gene>
    <name evidence="2" type="ORF">ACH5RR_040554</name>
</gene>
<name>A0ABD2XW80_9GENT</name>
<dbReference type="Pfam" id="PF13966">
    <property type="entry name" value="zf-RVT"/>
    <property type="match status" value="1"/>
</dbReference>
<reference evidence="2 3" key="1">
    <citation type="submission" date="2024-11" db="EMBL/GenBank/DDBJ databases">
        <title>A near-complete genome assembly of Cinchona calisaya.</title>
        <authorList>
            <person name="Lian D.C."/>
            <person name="Zhao X.W."/>
            <person name="Wei L."/>
        </authorList>
    </citation>
    <scope>NUCLEOTIDE SEQUENCE [LARGE SCALE GENOMIC DNA]</scope>
    <source>
        <tissue evidence="2">Nenye</tissue>
    </source>
</reference>
<sequence length="298" mass="34029">MHEERKEDMLSLTTYAINYLYEFQEASQTIHNLSPRREVMRWSPPDGNGVKVNFYCPIFKQNMACRIRVVATGCGGSFIVASSRMWGEILDPVHAEFIAFRQALIMAEMLQRQDYTIEEDIKEIIDQGECLARNATSVHQSDGIWKKVWGVRVPSKVKHLCRRICRNILPIASRLRSKGVFLQQGCPVCSFEEEDLAHFFFDYPVAVQRWVLSFLHGKVFGLSQEDAVRKNILFQGKAKDALSIVSFDKQYLSDFNKALGNNRVVRHNTENDNGKWLPNVNGKVKANVDAAISKELGL</sequence>
<dbReference type="InterPro" id="IPR026960">
    <property type="entry name" value="RVT-Znf"/>
</dbReference>